<dbReference type="RefSeq" id="WP_153981608.1">
    <property type="nucleotide sequence ID" value="NZ_BAAANZ010000010.1"/>
</dbReference>
<dbReference type="Gene3D" id="6.10.250.660">
    <property type="match status" value="1"/>
</dbReference>
<keyword evidence="2" id="KW-1185">Reference proteome</keyword>
<dbReference type="InterPro" id="IPR019933">
    <property type="entry name" value="DivIVA_domain"/>
</dbReference>
<evidence type="ECO:0000313" key="2">
    <source>
        <dbReference type="Proteomes" id="UP000552883"/>
    </source>
</evidence>
<sequence>MTSTFPLARSGKPGYDQAEVDAFLDRAREAFAATAADAGMSSDDIRHTAFRVRRGKGYSARHVDAALERLEEAFAARERERELANRGTEEYHAEIRALAQEIIDRLARPDGAKFRRVNLFARGYHPADVDAFSARISAYVQEGRALPVEVVRTIAFRSRYRGYDEAQVDLLLDAVVRVMLALR</sequence>
<dbReference type="NCBIfam" id="TIGR03543">
    <property type="entry name" value="divI1A_rptt_fam"/>
    <property type="match status" value="1"/>
</dbReference>
<dbReference type="NCBIfam" id="TIGR03544">
    <property type="entry name" value="DivI1A_domain"/>
    <property type="match status" value="3"/>
</dbReference>
<protein>
    <submittedName>
        <fullName evidence="1">DivIVA domain-containing protein</fullName>
    </submittedName>
</protein>
<name>A0A840X4K8_9MICO</name>
<gene>
    <name evidence="1" type="ORF">BJ959_000816</name>
</gene>
<dbReference type="Proteomes" id="UP000552883">
    <property type="component" value="Unassembled WGS sequence"/>
</dbReference>
<evidence type="ECO:0000313" key="1">
    <source>
        <dbReference type="EMBL" id="MBB5617320.1"/>
    </source>
</evidence>
<dbReference type="EMBL" id="JACHBS010000001">
    <property type="protein sequence ID" value="MBB5617320.1"/>
    <property type="molecule type" value="Genomic_DNA"/>
</dbReference>
<organism evidence="1 2">
    <name type="scientific">Microcella frigidaquae</name>
    <dbReference type="NCBI Taxonomy" id="424758"/>
    <lineage>
        <taxon>Bacteria</taxon>
        <taxon>Bacillati</taxon>
        <taxon>Actinomycetota</taxon>
        <taxon>Actinomycetes</taxon>
        <taxon>Micrococcales</taxon>
        <taxon>Microbacteriaceae</taxon>
        <taxon>Microcella</taxon>
    </lineage>
</organism>
<reference evidence="1 2" key="1">
    <citation type="submission" date="2020-08" db="EMBL/GenBank/DDBJ databases">
        <title>Sequencing the genomes of 1000 actinobacteria strains.</title>
        <authorList>
            <person name="Klenk H.-P."/>
        </authorList>
    </citation>
    <scope>NUCLEOTIDE SEQUENCE [LARGE SCALE GENOMIC DNA]</scope>
    <source>
        <strain evidence="1 2">DSM 23889</strain>
    </source>
</reference>
<proteinExistence type="predicted"/>
<dbReference type="OrthoDB" id="3480096at2"/>
<comment type="caution">
    <text evidence="1">The sequence shown here is derived from an EMBL/GenBank/DDBJ whole genome shotgun (WGS) entry which is preliminary data.</text>
</comment>
<accession>A0A840X4K8</accession>
<dbReference type="InterPro" id="IPR019932">
    <property type="entry name" value="CHP03543"/>
</dbReference>
<dbReference type="AlphaFoldDB" id="A0A840X4K8"/>